<reference evidence="3" key="2">
    <citation type="submission" date="2025-08" db="UniProtKB">
        <authorList>
            <consortium name="Ensembl"/>
        </authorList>
    </citation>
    <scope>IDENTIFICATION</scope>
</reference>
<feature type="compositionally biased region" description="Basic and acidic residues" evidence="1">
    <location>
        <begin position="149"/>
        <end position="188"/>
    </location>
</feature>
<dbReference type="PANTHER" id="PTHR21963:SF1">
    <property type="entry name" value="SPERM-ASSOCIATED ANTIGEN 17"/>
    <property type="match status" value="1"/>
</dbReference>
<feature type="compositionally biased region" description="Polar residues" evidence="1">
    <location>
        <begin position="384"/>
        <end position="402"/>
    </location>
</feature>
<feature type="region of interest" description="Disordered" evidence="1">
    <location>
        <begin position="382"/>
        <end position="407"/>
    </location>
</feature>
<feature type="transmembrane region" description="Helical" evidence="2">
    <location>
        <begin position="1577"/>
        <end position="1597"/>
    </location>
</feature>
<reference evidence="3" key="3">
    <citation type="submission" date="2025-09" db="UniProtKB">
        <authorList>
            <consortium name="Ensembl"/>
        </authorList>
    </citation>
    <scope>IDENTIFICATION</scope>
</reference>
<keyword evidence="2" id="KW-1133">Transmembrane helix</keyword>
<keyword evidence="2" id="KW-0812">Transmembrane</keyword>
<name>A0A8B9R4Y9_ANAPL</name>
<evidence type="ECO:0000256" key="2">
    <source>
        <dbReference type="SAM" id="Phobius"/>
    </source>
</evidence>
<feature type="region of interest" description="Disordered" evidence="1">
    <location>
        <begin position="1123"/>
        <end position="1153"/>
    </location>
</feature>
<sequence>MGPKRPKAAAAAATANSGPAAKSWEAALVAAALEEDNWKPSIAFVVGTKIEDEIHTTALSLAVQVPQRKLFSVVTREDIFRQIAESGNQKGKKVKDVPMFYEVVEAAKAILDSGEEIPVTLTGKLLKFQLLCLKQKDLQRREAEKKVAEEELKKEKDGGKEKGKPPGKKEKPPSAKTAEKERKGRKTDVASAVPATVKKNTQLKRRGEEEEEYKYIDDEPDDGAHYYFIILGFHNPQLLPVMSELGVNVSSVIRISSENYDPLQTYLEAAKLQEESLLSPEDVEAEKRKKDEAVKDLEMFWKYLEPVLNSGKHGSRLFDVARLHHLVKENAFPSDWSDKEILHLAVHLFESIACLMYDSLDWRRQYCNYLENTKFINVPELSESKSTQSPATEIQPTPQGTPSKKKGQEEFPVLAASMDMRYYNDLLNQIPEEYFSVPLMLNCMLEQVIASEEDLTPPSLVVPERRADGLHHTIADHIASVLPSLPLSDSEKKNLYDYFAPKYSEETVTPKYPLLFNYHDTLAQRLHLLKVQDNLNPEKIEHEMMDKLPLRELIHFTLPSTVNNTKRLASVHELMHYFTSELLSWAEVERAFRVFTFESLRLTGLSDSGLLESSGSMVGGDSEVSYIPWDNPARFARQLRQLFLMETKLNEKSPRGSEIFSLRNRIFLVFMNFDQILVTCVSLENHGLELNLEEIKKIQKRCLTDWSFAEYFQPCVLLQVLYTYRSCKETWDVALHSNVGFRNYLELVAKSIEDWVKEEEVKYQEEKIAREVEALKLAEGTAEGPSEFSECAVKKTGFPKSATSGYLSHACMKYCEIEREPHGKKKRQETAICVESEGSNKKSSKEKLEDETAKAPEPEEDPSIPETHPEKVYKFLGYNMGESLIQVSGINHYLFPSDGGQIQVEKIEFVKGLTLVKLKVVKDNHNFFIHITDPNKILTEIEVQENNDEHRITSGQVVLVCVAICKINLFFFKGKMKNQKKAVSKFGSFSATLENGIQLSLSYYGPTGKTAGKVKPASQTQVISDALAFRSLNVSCPNGLVLTFLREIKQEDAERKKAKQPALEILVRQSYPQKIKNSQLYTTVASHIEQEVSRVITGQGTVVKYMMDGSTWILFADGTVSRSPDSGPVLPPPAIPDNTELLPESEPLPETSTKKGNILISENTIQGLVDSDQPKENQAGTWITTTPLGIRVGTEGAKRMDLEPILIYQATDPVMTVRDDEVIIIEKLDGSRVVDHDDGTRITTFYQDCKELFVPEDSEETDELSEAITKKVKHVRVENPKFATVTTNCEDGSCCTIFGDGTSVIARPQGTYQVLPIKTGSLFIDEDCTAVYTHEVYNFISKKEGKQTGRYMMDPEGNLFKVMADGSTSVVVPSIGSDNKENRSSVSVLPEDKKPVIYDEHVPRFFVIHTDGSGTELLWRKDVEEYLAEASSDPAAVVLQEPVQEHPGVLSITVLRPLLEASPWVMKKEPESIVPPNLQTSTWNTFSPHERKITDPPVRTYVWKGLDIGSKKQTCLPVPVRKCPNKLQIRQLFQYQPLSDELREKLQLSLKKTDKSGDMNLYTSDTRVLILLKNIHIFLNVLGIWCLVFCAFGNIFFPDLSKAEESQEIPFQLKVQSLLVNAAGQPRKEKVKLPSSLQGRKPNFIPHKKIEDPAAGKVNISSLATTKWNHCGFHLIPPRVTFGVLKEGCTYATTVILKNVGINFSRFRVKQPPPHTGLSVMYTPGPVAAGLQVELEIEIFAMVIGGEGTDGREEISHDIEILTETETILLPVRANILCCLTSHPLHVQLASTLRSVHLSRALSIISSASCRVLFGNTSWVFSKA</sequence>
<reference evidence="3" key="1">
    <citation type="submission" date="2019-08" db="EMBL/GenBank/DDBJ databases">
        <title>Three high-quality genomes provides insights into domestication of ducks.</title>
        <authorList>
            <person name="Hou Z.C."/>
            <person name="Zhu F."/>
            <person name="Yin Z.T."/>
            <person name="Zhang F."/>
        </authorList>
    </citation>
    <scope>NUCLEOTIDE SEQUENCE [LARGE SCALE GENOMIC DNA]</scope>
</reference>
<dbReference type="InterPro" id="IPR026173">
    <property type="entry name" value="SPAG17"/>
</dbReference>
<evidence type="ECO:0000256" key="1">
    <source>
        <dbReference type="SAM" id="MobiDB-lite"/>
    </source>
</evidence>
<keyword evidence="2" id="KW-0472">Membrane</keyword>
<feature type="compositionally biased region" description="Basic and acidic residues" evidence="1">
    <location>
        <begin position="838"/>
        <end position="857"/>
    </location>
</feature>
<feature type="region of interest" description="Disordered" evidence="1">
    <location>
        <begin position="149"/>
        <end position="213"/>
    </location>
</feature>
<dbReference type="GO" id="GO:0005576">
    <property type="term" value="C:extracellular region"/>
    <property type="evidence" value="ECO:0007669"/>
    <property type="project" value="GOC"/>
</dbReference>
<dbReference type="GO" id="GO:1990716">
    <property type="term" value="C:axonemal central apparatus"/>
    <property type="evidence" value="ECO:0007669"/>
    <property type="project" value="TreeGrafter"/>
</dbReference>
<dbReference type="GO" id="GO:0003351">
    <property type="term" value="P:epithelial cilium movement involved in extracellular fluid movement"/>
    <property type="evidence" value="ECO:0007669"/>
    <property type="project" value="TreeGrafter"/>
</dbReference>
<accession>A0A8B9R4Y9</accession>
<organism evidence="3 4">
    <name type="scientific">Anas platyrhynchos</name>
    <name type="common">Mallard</name>
    <name type="synonym">Anas boschas</name>
    <dbReference type="NCBI Taxonomy" id="8839"/>
    <lineage>
        <taxon>Eukaryota</taxon>
        <taxon>Metazoa</taxon>
        <taxon>Chordata</taxon>
        <taxon>Craniata</taxon>
        <taxon>Vertebrata</taxon>
        <taxon>Euteleostomi</taxon>
        <taxon>Archelosauria</taxon>
        <taxon>Archosauria</taxon>
        <taxon>Dinosauria</taxon>
        <taxon>Saurischia</taxon>
        <taxon>Theropoda</taxon>
        <taxon>Coelurosauria</taxon>
        <taxon>Aves</taxon>
        <taxon>Neognathae</taxon>
        <taxon>Galloanserae</taxon>
        <taxon>Anseriformes</taxon>
        <taxon>Anatidae</taxon>
        <taxon>Anatinae</taxon>
        <taxon>Anas</taxon>
    </lineage>
</organism>
<proteinExistence type="predicted"/>
<dbReference type="PANTHER" id="PTHR21963">
    <property type="entry name" value="PF6"/>
    <property type="match status" value="1"/>
</dbReference>
<dbReference type="Pfam" id="PF14874">
    <property type="entry name" value="PapD-like"/>
    <property type="match status" value="1"/>
</dbReference>
<protein>
    <submittedName>
        <fullName evidence="3">Sperm associated antigen 17</fullName>
    </submittedName>
</protein>
<dbReference type="Ensembl" id="ENSAPLT00020007191.1">
    <property type="protein sequence ID" value="ENSAPLP00020006693.1"/>
    <property type="gene ID" value="ENSAPLG00020004867.1"/>
</dbReference>
<evidence type="ECO:0000313" key="4">
    <source>
        <dbReference type="Proteomes" id="UP000694400"/>
    </source>
</evidence>
<evidence type="ECO:0000313" key="3">
    <source>
        <dbReference type="Ensembl" id="ENSAPLP00020006693.1"/>
    </source>
</evidence>
<feature type="compositionally biased region" description="Low complexity" evidence="1">
    <location>
        <begin position="1139"/>
        <end position="1151"/>
    </location>
</feature>
<dbReference type="GO" id="GO:1904158">
    <property type="term" value="P:axonemal central apparatus assembly"/>
    <property type="evidence" value="ECO:0007669"/>
    <property type="project" value="TreeGrafter"/>
</dbReference>
<feature type="region of interest" description="Disordered" evidence="1">
    <location>
        <begin position="826"/>
        <end position="868"/>
    </location>
</feature>
<dbReference type="Proteomes" id="UP000694400">
    <property type="component" value="Chromosome 1"/>
</dbReference>